<reference evidence="1 2" key="1">
    <citation type="submission" date="2012-10" db="EMBL/GenBank/DDBJ databases">
        <title>Genome sequencing and analysis of entomopathogenic fungi Beauveria bassiana D1-5.</title>
        <authorList>
            <person name="Li Q."/>
            <person name="Wang L."/>
            <person name="Zhang Z."/>
            <person name="Wang Q."/>
            <person name="Ren J."/>
            <person name="Wang M."/>
            <person name="Xu W."/>
            <person name="Wang J."/>
            <person name="Lu Y."/>
            <person name="Du Q."/>
            <person name="Sun Z."/>
        </authorList>
    </citation>
    <scope>NUCLEOTIDE SEQUENCE [LARGE SCALE GENOMIC DNA]</scope>
    <source>
        <strain evidence="1 2">D1-5</strain>
    </source>
</reference>
<dbReference type="PANTHER" id="PTHR47332">
    <property type="entry name" value="SET DOMAIN-CONTAINING PROTEIN 5"/>
    <property type="match status" value="1"/>
</dbReference>
<organism evidence="1 2">
    <name type="scientific">Beauveria bassiana D1-5</name>
    <dbReference type="NCBI Taxonomy" id="1245745"/>
    <lineage>
        <taxon>Eukaryota</taxon>
        <taxon>Fungi</taxon>
        <taxon>Dikarya</taxon>
        <taxon>Ascomycota</taxon>
        <taxon>Pezizomycotina</taxon>
        <taxon>Sordariomycetes</taxon>
        <taxon>Hypocreomycetidae</taxon>
        <taxon>Hypocreales</taxon>
        <taxon>Cordycipitaceae</taxon>
        <taxon>Beauveria</taxon>
    </lineage>
</organism>
<comment type="caution">
    <text evidence="1">The sequence shown here is derived from an EMBL/GenBank/DDBJ whole genome shotgun (WGS) entry which is preliminary data.</text>
</comment>
<dbReference type="Proteomes" id="UP000030106">
    <property type="component" value="Unassembled WGS sequence"/>
</dbReference>
<dbReference type="AlphaFoldDB" id="A0A0A2VKQ4"/>
<proteinExistence type="predicted"/>
<accession>A0A0A2VKQ4</accession>
<evidence type="ECO:0000313" key="1">
    <source>
        <dbReference type="EMBL" id="KGQ06690.1"/>
    </source>
</evidence>
<protein>
    <submittedName>
        <fullName evidence="1">Uncharacterized protein</fullName>
    </submittedName>
</protein>
<dbReference type="EMBL" id="ANFO01000777">
    <property type="protein sequence ID" value="KGQ06690.1"/>
    <property type="molecule type" value="Genomic_DNA"/>
</dbReference>
<sequence length="146" mass="16342">MPSDYRLQSDMRLAKIESLDKKIGDGISIISTPLASLGAARSLLQLLEEEGIADARVPRVYYDAFQIAIANGDQARARVFAQRAKDAWVILQGDDGPGTIRLGKYADSPAAHRLFGTADKWKQEVAKVPRELNAQDFESWLWKQRR</sequence>
<dbReference type="InterPro" id="IPR053185">
    <property type="entry name" value="SET_domain_protein"/>
</dbReference>
<name>A0A0A2VKQ4_BEABA</name>
<evidence type="ECO:0000313" key="2">
    <source>
        <dbReference type="Proteomes" id="UP000030106"/>
    </source>
</evidence>
<dbReference type="PANTHER" id="PTHR47332:SF4">
    <property type="entry name" value="SET DOMAIN-CONTAINING PROTEIN 5"/>
    <property type="match status" value="1"/>
</dbReference>
<dbReference type="STRING" id="1245745.A0A0A2VKQ4"/>
<gene>
    <name evidence="1" type="ORF">BBAD15_g7988</name>
</gene>
<dbReference type="HOGENOM" id="CLU_1777102_0_0_1"/>